<dbReference type="RefSeq" id="WP_153973908.1">
    <property type="nucleotide sequence ID" value="NZ_CP039268.1"/>
</dbReference>
<evidence type="ECO:0000313" key="1">
    <source>
        <dbReference type="EMBL" id="QGU31709.1"/>
    </source>
</evidence>
<dbReference type="OrthoDB" id="159409at2"/>
<reference evidence="1 2" key="1">
    <citation type="submission" date="2019-12" db="EMBL/GenBank/DDBJ databases">
        <title>The complete genome of the thermophilic, anoxygenic phototrophic gammaproteobacterium Thermochromatium tepidum.</title>
        <authorList>
            <person name="Sattley W.M."/>
            <person name="Swingley W.D."/>
            <person name="Burchell B.M."/>
            <person name="Gurbani S.A."/>
            <person name="Kujawa C.M."/>
            <person name="Nuccio D.A."/>
            <person name="Schladweiler J."/>
            <person name="Shaffer K.N."/>
            <person name="Stokes L.M."/>
            <person name="Touchman J.W."/>
            <person name="Blankenship R.E."/>
            <person name="Madigan M.T."/>
        </authorList>
    </citation>
    <scope>NUCLEOTIDE SEQUENCE [LARGE SCALE GENOMIC DNA]</scope>
    <source>
        <strain evidence="1 2">ATCC 43061</strain>
    </source>
</reference>
<dbReference type="Gene3D" id="3.40.50.1000">
    <property type="entry name" value="HAD superfamily/HAD-like"/>
    <property type="match status" value="1"/>
</dbReference>
<protein>
    <submittedName>
        <fullName evidence="1">ATPase P</fullName>
    </submittedName>
</protein>
<evidence type="ECO:0000313" key="2">
    <source>
        <dbReference type="Proteomes" id="UP000426424"/>
    </source>
</evidence>
<keyword evidence="2" id="KW-1185">Reference proteome</keyword>
<gene>
    <name evidence="1" type="ORF">E6P07_01090</name>
</gene>
<accession>A0A6I6E9V2</accession>
<proteinExistence type="predicted"/>
<dbReference type="InterPro" id="IPR036412">
    <property type="entry name" value="HAD-like_sf"/>
</dbReference>
<dbReference type="InterPro" id="IPR023214">
    <property type="entry name" value="HAD_sf"/>
</dbReference>
<dbReference type="Proteomes" id="UP000426424">
    <property type="component" value="Chromosome"/>
</dbReference>
<sequence length="156" mass="16313">MLEIAIPGAGPLRLSYLVADYNGTLAQDGALLPDVAETLRTLAADLEIHVLTADTFGRARAELAGLPCRVVILGPGAQDRAKEDYLRALDAEHCVAIGNGRNDRLMLAAAALGIVVVQGEGADVQTLLAADVVVPDILTALGLLQAPQRLVATRRT</sequence>
<organism evidence="1 2">
    <name type="scientific">Thermochromatium tepidum ATCC 43061</name>
    <dbReference type="NCBI Taxonomy" id="316276"/>
    <lineage>
        <taxon>Bacteria</taxon>
        <taxon>Pseudomonadati</taxon>
        <taxon>Pseudomonadota</taxon>
        <taxon>Gammaproteobacteria</taxon>
        <taxon>Chromatiales</taxon>
        <taxon>Chromatiaceae</taxon>
        <taxon>Thermochromatium</taxon>
    </lineage>
</organism>
<name>A0A6I6E9V2_THETI</name>
<dbReference type="AlphaFoldDB" id="A0A6I6E9V2"/>
<dbReference type="SUPFAM" id="SSF56784">
    <property type="entry name" value="HAD-like"/>
    <property type="match status" value="1"/>
</dbReference>
<dbReference type="EMBL" id="CP039268">
    <property type="protein sequence ID" value="QGU31709.1"/>
    <property type="molecule type" value="Genomic_DNA"/>
</dbReference>
<dbReference type="KEGG" id="ttp:E6P07_01090"/>